<protein>
    <recommendedName>
        <fullName evidence="7">FAD-binding domain-containing protein</fullName>
    </recommendedName>
</protein>
<dbReference type="PANTHER" id="PTHR47178">
    <property type="entry name" value="MONOOXYGENASE, FAD-BINDING"/>
    <property type="match status" value="1"/>
</dbReference>
<evidence type="ECO:0000256" key="6">
    <source>
        <dbReference type="ARBA" id="ARBA00023033"/>
    </source>
</evidence>
<dbReference type="HOGENOM" id="CLU_009665_3_2_1"/>
<dbReference type="Pfam" id="PF13450">
    <property type="entry name" value="NAD_binding_8"/>
    <property type="match status" value="1"/>
</dbReference>
<dbReference type="GeneID" id="19277227"/>
<dbReference type="RefSeq" id="XP_007838986.1">
    <property type="nucleotide sequence ID" value="XM_007840795.1"/>
</dbReference>
<keyword evidence="4" id="KW-0274">FAD</keyword>
<dbReference type="STRING" id="1229662.W3WMZ5"/>
<evidence type="ECO:0000256" key="1">
    <source>
        <dbReference type="ARBA" id="ARBA00001974"/>
    </source>
</evidence>
<name>W3WMZ5_PESFW</name>
<dbReference type="InterPro" id="IPR002938">
    <property type="entry name" value="FAD-bd"/>
</dbReference>
<organism evidence="8 9">
    <name type="scientific">Pestalotiopsis fici (strain W106-1 / CGMCC3.15140)</name>
    <dbReference type="NCBI Taxonomy" id="1229662"/>
    <lineage>
        <taxon>Eukaryota</taxon>
        <taxon>Fungi</taxon>
        <taxon>Dikarya</taxon>
        <taxon>Ascomycota</taxon>
        <taxon>Pezizomycotina</taxon>
        <taxon>Sordariomycetes</taxon>
        <taxon>Xylariomycetidae</taxon>
        <taxon>Amphisphaeriales</taxon>
        <taxon>Sporocadaceae</taxon>
        <taxon>Pestalotiopsis</taxon>
    </lineage>
</organism>
<evidence type="ECO:0000259" key="7">
    <source>
        <dbReference type="Pfam" id="PF01494"/>
    </source>
</evidence>
<dbReference type="GO" id="GO:0004497">
    <property type="term" value="F:monooxygenase activity"/>
    <property type="evidence" value="ECO:0007669"/>
    <property type="project" value="UniProtKB-KW"/>
</dbReference>
<sequence length="408" mass="45711">MVSKKPHVLIIGAGLGGLLLAQALRKRQINFEIFERDAHANARQQGWALGLHSILNDIQAHVPDELPPIEPSVNHLEPLKLPAQFACYVNGLRLAVTGSPDTFVLRANRNRLRHWLATNIPISYNKQATSIEEAEYGVTVHFQDGTQVSGDILVGADGINSYVREYLLSRPNKETLQTNPFAVIVGETTLAGAEFERQLSLSHSSYLGISASKTLSIFVGLDKVSDDGRTGYYYWYLMVPDEHTDNLDHWTKHATRAERLEKALEYGKQLDDTFTEIIKLTPEEGMRTDAFSFRDAEILEHEVRGGRVTMLGDAAHPMAPFRGEGGVHAMRDALELAEAIDRCGNDGGETILENIAAYQEHMMRRGVEAVQKSRGQVRDDRRQDEPWMIWGYPTKPTPEEAVKLSDWL</sequence>
<keyword evidence="9" id="KW-1185">Reference proteome</keyword>
<dbReference type="GO" id="GO:0071949">
    <property type="term" value="F:FAD binding"/>
    <property type="evidence" value="ECO:0007669"/>
    <property type="project" value="InterPro"/>
</dbReference>
<dbReference type="Proteomes" id="UP000030651">
    <property type="component" value="Unassembled WGS sequence"/>
</dbReference>
<dbReference type="Pfam" id="PF01494">
    <property type="entry name" value="FAD_binding_3"/>
    <property type="match status" value="1"/>
</dbReference>
<keyword evidence="6" id="KW-0503">Monooxygenase</keyword>
<feature type="domain" description="FAD-binding" evidence="7">
    <location>
        <begin position="120"/>
        <end position="353"/>
    </location>
</feature>
<dbReference type="InterPro" id="IPR036188">
    <property type="entry name" value="FAD/NAD-bd_sf"/>
</dbReference>
<keyword evidence="3" id="KW-0285">Flavoprotein</keyword>
<reference evidence="9" key="1">
    <citation type="journal article" date="2015" name="BMC Genomics">
        <title>Genomic and transcriptomic analysis of the endophytic fungus Pestalotiopsis fici reveals its lifestyle and high potential for synthesis of natural products.</title>
        <authorList>
            <person name="Wang X."/>
            <person name="Zhang X."/>
            <person name="Liu L."/>
            <person name="Xiang M."/>
            <person name="Wang W."/>
            <person name="Sun X."/>
            <person name="Che Y."/>
            <person name="Guo L."/>
            <person name="Liu G."/>
            <person name="Guo L."/>
            <person name="Wang C."/>
            <person name="Yin W.B."/>
            <person name="Stadler M."/>
            <person name="Zhang X."/>
            <person name="Liu X."/>
        </authorList>
    </citation>
    <scope>NUCLEOTIDE SEQUENCE [LARGE SCALE GENOMIC DNA]</scope>
    <source>
        <strain evidence="9">W106-1 / CGMCC3.15140</strain>
    </source>
</reference>
<dbReference type="PRINTS" id="PR00420">
    <property type="entry name" value="RNGMNOXGNASE"/>
</dbReference>
<proteinExistence type="predicted"/>
<dbReference type="InParanoid" id="W3WMZ5"/>
<gene>
    <name evidence="8" type="ORF">PFICI_12214</name>
</gene>
<dbReference type="PANTHER" id="PTHR47178:SF6">
    <property type="entry name" value="FAD-BINDING DOMAIN-CONTAINING PROTEIN"/>
    <property type="match status" value="1"/>
</dbReference>
<accession>W3WMZ5</accession>
<evidence type="ECO:0000313" key="9">
    <source>
        <dbReference type="Proteomes" id="UP000030651"/>
    </source>
</evidence>
<dbReference type="Gene3D" id="3.50.50.60">
    <property type="entry name" value="FAD/NAD(P)-binding domain"/>
    <property type="match status" value="1"/>
</dbReference>
<evidence type="ECO:0000256" key="2">
    <source>
        <dbReference type="ARBA" id="ARBA00005179"/>
    </source>
</evidence>
<dbReference type="SUPFAM" id="SSF51905">
    <property type="entry name" value="FAD/NAD(P)-binding domain"/>
    <property type="match status" value="1"/>
</dbReference>
<dbReference type="OrthoDB" id="47494at2759"/>
<evidence type="ECO:0000256" key="5">
    <source>
        <dbReference type="ARBA" id="ARBA00023002"/>
    </source>
</evidence>
<evidence type="ECO:0000256" key="3">
    <source>
        <dbReference type="ARBA" id="ARBA00022630"/>
    </source>
</evidence>
<keyword evidence="5" id="KW-0560">Oxidoreductase</keyword>
<comment type="cofactor">
    <cofactor evidence="1">
        <name>FAD</name>
        <dbReference type="ChEBI" id="CHEBI:57692"/>
    </cofactor>
</comment>
<dbReference type="KEGG" id="pfy:PFICI_12214"/>
<dbReference type="eggNOG" id="KOG2614">
    <property type="taxonomic scope" value="Eukaryota"/>
</dbReference>
<evidence type="ECO:0000256" key="4">
    <source>
        <dbReference type="ARBA" id="ARBA00022827"/>
    </source>
</evidence>
<dbReference type="OMA" id="LGHSAYI"/>
<evidence type="ECO:0000313" key="8">
    <source>
        <dbReference type="EMBL" id="ETS75270.1"/>
    </source>
</evidence>
<dbReference type="EMBL" id="KI912118">
    <property type="protein sequence ID" value="ETS75270.1"/>
    <property type="molecule type" value="Genomic_DNA"/>
</dbReference>
<comment type="pathway">
    <text evidence="2">Secondary metabolite biosynthesis.</text>
</comment>
<dbReference type="AlphaFoldDB" id="W3WMZ5"/>